<dbReference type="EMBL" id="BOMQ01000104">
    <property type="protein sequence ID" value="GIE54535.1"/>
    <property type="molecule type" value="Genomic_DNA"/>
</dbReference>
<dbReference type="AlphaFoldDB" id="A0A919JSB4"/>
<feature type="signal peptide" evidence="1">
    <location>
        <begin position="1"/>
        <end position="28"/>
    </location>
</feature>
<dbReference type="Proteomes" id="UP000647172">
    <property type="component" value="Unassembled WGS sequence"/>
</dbReference>
<sequence length="396" mass="40825">MDRRRCRAGVAVGAGVALAAAAATPAAAATSWAVLSTPNRGVIANELYGSAALSATSAWAAGSWYDPNLAAPRTLIERWNGISWSTVTSPNATPYYNELRDIDATSATNAWAVGYANGAPGVNGQPRNTLAMRWNGSRWSVVPTPQPGTNLRQLYGVKAFGPSDAWSVGWYHDASFHGEALLLHWNGTAWTQVTAPDPGTSGNSLEAVAGAAPDDVWAVGSYTDSGDSGVLGHPLALHYDGARWTRAELPPQSGSGTFLHSVTALSPDDVWAVGSRNGYHEPAAYHFDGAAWSEVPISVATGTGNNVLYGVAGTAANQVWAVGYTSSGGGPQPLALRWNGTTFTAENVPPQPIGGMLAGVAATAGPTVFAAGTRSDFSSDAGAFTDHTLSVRGSGN</sequence>
<name>A0A919JSB4_9ACTN</name>
<keyword evidence="3" id="KW-1185">Reference proteome</keyword>
<keyword evidence="1" id="KW-0732">Signal</keyword>
<dbReference type="RefSeq" id="WP_203777437.1">
    <property type="nucleotide sequence ID" value="NZ_BAAAYJ010000050.1"/>
</dbReference>
<gene>
    <name evidence="2" type="ORF">Ani05nite_80690</name>
</gene>
<organism evidence="2 3">
    <name type="scientific">Actinoplanes nipponensis</name>
    <dbReference type="NCBI Taxonomy" id="135950"/>
    <lineage>
        <taxon>Bacteria</taxon>
        <taxon>Bacillati</taxon>
        <taxon>Actinomycetota</taxon>
        <taxon>Actinomycetes</taxon>
        <taxon>Micromonosporales</taxon>
        <taxon>Micromonosporaceae</taxon>
        <taxon>Actinoplanes</taxon>
    </lineage>
</organism>
<protein>
    <submittedName>
        <fullName evidence="2">Uncharacterized protein</fullName>
    </submittedName>
</protein>
<evidence type="ECO:0000313" key="2">
    <source>
        <dbReference type="EMBL" id="GIE54535.1"/>
    </source>
</evidence>
<feature type="chain" id="PRO_5036987922" evidence="1">
    <location>
        <begin position="29"/>
        <end position="396"/>
    </location>
</feature>
<evidence type="ECO:0000256" key="1">
    <source>
        <dbReference type="SAM" id="SignalP"/>
    </source>
</evidence>
<evidence type="ECO:0000313" key="3">
    <source>
        <dbReference type="Proteomes" id="UP000647172"/>
    </source>
</evidence>
<reference evidence="2" key="1">
    <citation type="submission" date="2021-01" db="EMBL/GenBank/DDBJ databases">
        <title>Whole genome shotgun sequence of Actinoplanes nipponensis NBRC 14063.</title>
        <authorList>
            <person name="Komaki H."/>
            <person name="Tamura T."/>
        </authorList>
    </citation>
    <scope>NUCLEOTIDE SEQUENCE</scope>
    <source>
        <strain evidence="2">NBRC 14063</strain>
    </source>
</reference>
<comment type="caution">
    <text evidence="2">The sequence shown here is derived from an EMBL/GenBank/DDBJ whole genome shotgun (WGS) entry which is preliminary data.</text>
</comment>
<accession>A0A919JSB4</accession>
<proteinExistence type="predicted"/>